<keyword evidence="1" id="KW-0614">Plasmid</keyword>
<gene>
    <name evidence="1" type="ORF">BTO20_37125</name>
</gene>
<dbReference type="AlphaFoldDB" id="A0A1Y0CGY0"/>
<dbReference type="KEGG" id="mdx:BTO20_37125"/>
<reference evidence="1 2" key="1">
    <citation type="submission" date="2017-04" db="EMBL/GenBank/DDBJ databases">
        <title>Whole Genome Sequence of 1,4-Dioxane Degrading Bacterium Mycobacterium dioxanotrophicus PH-06.</title>
        <authorList>
            <person name="He Y."/>
        </authorList>
    </citation>
    <scope>NUCLEOTIDE SEQUENCE [LARGE SCALE GENOMIC DNA]</scope>
    <source>
        <strain evidence="1 2">PH-06</strain>
        <plasmid evidence="1 2">unnamed1</plasmid>
    </source>
</reference>
<proteinExistence type="predicted"/>
<dbReference type="Proteomes" id="UP000195331">
    <property type="component" value="Plasmid unnamed1"/>
</dbReference>
<accession>A0A1Y0CGY0</accession>
<sequence>MSGAGRKRHSAMDIARKLRRADELTAEGKTGEEIAVVGVQGSWAGPLHPLTPRHRSAGLAAFVRSATGAGVASGGVALRQPP</sequence>
<organism evidence="1 2">
    <name type="scientific">Mycobacterium dioxanotrophicus</name>
    <dbReference type="NCBI Taxonomy" id="482462"/>
    <lineage>
        <taxon>Bacteria</taxon>
        <taxon>Bacillati</taxon>
        <taxon>Actinomycetota</taxon>
        <taxon>Actinomycetes</taxon>
        <taxon>Mycobacteriales</taxon>
        <taxon>Mycobacteriaceae</taxon>
        <taxon>Mycobacterium</taxon>
    </lineage>
</organism>
<keyword evidence="2" id="KW-1185">Reference proteome</keyword>
<dbReference type="EMBL" id="CP020810">
    <property type="protein sequence ID" value="ART74267.1"/>
    <property type="molecule type" value="Genomic_DNA"/>
</dbReference>
<protein>
    <submittedName>
        <fullName evidence="1">Uncharacterized protein</fullName>
    </submittedName>
</protein>
<evidence type="ECO:0000313" key="1">
    <source>
        <dbReference type="EMBL" id="ART74267.1"/>
    </source>
</evidence>
<evidence type="ECO:0000313" key="2">
    <source>
        <dbReference type="Proteomes" id="UP000195331"/>
    </source>
</evidence>
<geneLocation type="plasmid" evidence="1 2">
    <name>unnamed1</name>
</geneLocation>
<name>A0A1Y0CGY0_9MYCO</name>